<evidence type="ECO:0000256" key="1">
    <source>
        <dbReference type="ARBA" id="ARBA00001917"/>
    </source>
</evidence>
<protein>
    <submittedName>
        <fullName evidence="7">Trna-dihydrouridine synthase 2-like</fullName>
    </submittedName>
</protein>
<evidence type="ECO:0000313" key="8">
    <source>
        <dbReference type="Proteomes" id="UP000039865"/>
    </source>
</evidence>
<dbReference type="InterPro" id="IPR013785">
    <property type="entry name" value="Aldolase_TIM"/>
</dbReference>
<dbReference type="GO" id="GO:0005737">
    <property type="term" value="C:cytoplasm"/>
    <property type="evidence" value="ECO:0007669"/>
    <property type="project" value="TreeGrafter"/>
</dbReference>
<dbReference type="PANTHER" id="PTHR45936:SF1">
    <property type="entry name" value="TRNA-DIHYDROURIDINE(20) SYNTHASE [NAD(P)+]-LIKE"/>
    <property type="match status" value="1"/>
</dbReference>
<dbReference type="InterPro" id="IPR018517">
    <property type="entry name" value="tRNA_hU_synthase_CS"/>
</dbReference>
<comment type="cofactor">
    <cofactor evidence="1">
        <name>FMN</name>
        <dbReference type="ChEBI" id="CHEBI:58210"/>
    </cofactor>
</comment>
<proteinExistence type="predicted"/>
<dbReference type="EMBL" id="CCKQ01015709">
    <property type="protein sequence ID" value="CDW87538.1"/>
    <property type="molecule type" value="Genomic_DNA"/>
</dbReference>
<organism evidence="7 8">
    <name type="scientific">Stylonychia lemnae</name>
    <name type="common">Ciliate</name>
    <dbReference type="NCBI Taxonomy" id="5949"/>
    <lineage>
        <taxon>Eukaryota</taxon>
        <taxon>Sar</taxon>
        <taxon>Alveolata</taxon>
        <taxon>Ciliophora</taxon>
        <taxon>Intramacronucleata</taxon>
        <taxon>Spirotrichea</taxon>
        <taxon>Stichotrichia</taxon>
        <taxon>Sporadotrichida</taxon>
        <taxon>Oxytrichidae</taxon>
        <taxon>Stylonychinae</taxon>
        <taxon>Stylonychia</taxon>
    </lineage>
</organism>
<keyword evidence="8" id="KW-1185">Reference proteome</keyword>
<evidence type="ECO:0000256" key="2">
    <source>
        <dbReference type="ARBA" id="ARBA00022630"/>
    </source>
</evidence>
<dbReference type="SUPFAM" id="SSF51395">
    <property type="entry name" value="FMN-linked oxidoreductases"/>
    <property type="match status" value="1"/>
</dbReference>
<dbReference type="PANTHER" id="PTHR45936">
    <property type="entry name" value="TRNA-DIHYDROURIDINE(20) SYNTHASE [NAD(P)+]-LIKE"/>
    <property type="match status" value="1"/>
</dbReference>
<gene>
    <name evidence="7" type="primary">Contig13171.g14042</name>
    <name evidence="7" type="ORF">STYLEM_16644</name>
</gene>
<dbReference type="PROSITE" id="PS01136">
    <property type="entry name" value="UPF0034"/>
    <property type="match status" value="1"/>
</dbReference>
<evidence type="ECO:0000256" key="5">
    <source>
        <dbReference type="ARBA" id="ARBA00023002"/>
    </source>
</evidence>
<accession>A0A078B275</accession>
<dbReference type="Pfam" id="PF01207">
    <property type="entry name" value="Dus"/>
    <property type="match status" value="1"/>
</dbReference>
<evidence type="ECO:0000259" key="6">
    <source>
        <dbReference type="Pfam" id="PF01207"/>
    </source>
</evidence>
<dbReference type="GO" id="GO:0050660">
    <property type="term" value="F:flavin adenine dinucleotide binding"/>
    <property type="evidence" value="ECO:0007669"/>
    <property type="project" value="InterPro"/>
</dbReference>
<reference evidence="7 8" key="1">
    <citation type="submission" date="2014-06" db="EMBL/GenBank/DDBJ databases">
        <authorList>
            <person name="Swart Estienne"/>
        </authorList>
    </citation>
    <scope>NUCLEOTIDE SEQUENCE [LARGE SCALE GENOMIC DNA]</scope>
    <source>
        <strain evidence="7 8">130c</strain>
    </source>
</reference>
<dbReference type="InterPro" id="IPR052582">
    <property type="entry name" value="tRNA-DUS-like"/>
</dbReference>
<keyword evidence="4" id="KW-0819">tRNA processing</keyword>
<evidence type="ECO:0000256" key="3">
    <source>
        <dbReference type="ARBA" id="ARBA00022643"/>
    </source>
</evidence>
<name>A0A078B275_STYLE</name>
<keyword evidence="3" id="KW-0288">FMN</keyword>
<dbReference type="GO" id="GO:0017150">
    <property type="term" value="F:tRNA dihydrouridine synthase activity"/>
    <property type="evidence" value="ECO:0007669"/>
    <property type="project" value="InterPro"/>
</dbReference>
<feature type="domain" description="DUS-like FMN-binding" evidence="6">
    <location>
        <begin position="37"/>
        <end position="285"/>
    </location>
</feature>
<dbReference type="AlphaFoldDB" id="A0A078B275"/>
<evidence type="ECO:0000256" key="4">
    <source>
        <dbReference type="ARBA" id="ARBA00022694"/>
    </source>
</evidence>
<keyword evidence="2" id="KW-0285">Flavoprotein</keyword>
<dbReference type="Gene3D" id="3.20.20.70">
    <property type="entry name" value="Aldolase class I"/>
    <property type="match status" value="1"/>
</dbReference>
<dbReference type="OrthoDB" id="272303at2759"/>
<dbReference type="CDD" id="cd02801">
    <property type="entry name" value="DUS_like_FMN"/>
    <property type="match status" value="1"/>
</dbReference>
<sequence length="467" mass="53982">MVESQAQSFKTRMINKISLAPMVRILSRAYGADYVFSEEIIDRKFQHCVRYENQDLNCIDYISTRDYAVILRCIKEEKEQFILQIGTNNAQTAIQAVEKVQEDICGVDVNMGCPKKFSVGGGMGSALMRDIDNAKFIMKSLVDKFGQLMSVSCKIRVLGTFEETMNYILAMQDAGVHWISIHPRTAAQESKVPARWFIVKKIIDSGLVKIPVLGSGDLFSPIDINQFIQFTGASGVIVARGAIHNCALFTQKQEMLNPNTYEENFELWIDNTQEQQQKEESVLQKQIFEQENQKTDNAKQKNKKSGGGDDENVEFSLNLVKVFETRYQKYPMLVPILDQVREYFRLCIEFGNHFQNAKYVILYMLKTHKDHFELFKQLQYGRNFQDYARILEIEYMLKDVDQIKQLHFDAQYYRKNKNIIDEIVKAKQAQTDDGLNAQVGSKRTNEEILNEQQIQQIEDGNLKRLKT</sequence>
<keyword evidence="5" id="KW-0560">Oxidoreductase</keyword>
<dbReference type="InterPro" id="IPR035587">
    <property type="entry name" value="DUS-like_FMN-bd"/>
</dbReference>
<dbReference type="Proteomes" id="UP000039865">
    <property type="component" value="Unassembled WGS sequence"/>
</dbReference>
<evidence type="ECO:0000313" key="7">
    <source>
        <dbReference type="EMBL" id="CDW87538.1"/>
    </source>
</evidence>
<dbReference type="InParanoid" id="A0A078B275"/>